<feature type="domain" description="Dihydroorotase catalytic" evidence="2">
    <location>
        <begin position="5"/>
        <end position="133"/>
    </location>
</feature>
<organism evidence="3 4">
    <name type="scientific">Veillonella dispar DORA_11</name>
    <dbReference type="NCBI Taxonomy" id="1403949"/>
    <lineage>
        <taxon>Bacteria</taxon>
        <taxon>Bacillati</taxon>
        <taxon>Bacillota</taxon>
        <taxon>Negativicutes</taxon>
        <taxon>Veillonellales</taxon>
        <taxon>Veillonellaceae</taxon>
        <taxon>Veillonella</taxon>
    </lineage>
</organism>
<evidence type="ECO:0000259" key="2">
    <source>
        <dbReference type="Pfam" id="PF12890"/>
    </source>
</evidence>
<sequence>VRGLQKQAELTGVVKVEFIGAVSKGLEGKELAEMGDMAEAGVVAFSDDGHYVENAAFMRRALEYSSMFNKMVIDHAEDITLTKNGHMHEGIVSYELGVIGRPAVAEDLAVARDILLSEMTGGHIHIAHVSSKNTV</sequence>
<dbReference type="Gene3D" id="3.20.20.140">
    <property type="entry name" value="Metal-dependent hydrolases"/>
    <property type="match status" value="1"/>
</dbReference>
<evidence type="ECO:0000256" key="1">
    <source>
        <dbReference type="ARBA" id="ARBA00022975"/>
    </source>
</evidence>
<proteinExistence type="predicted"/>
<dbReference type="InterPro" id="IPR024403">
    <property type="entry name" value="DHOase_cat"/>
</dbReference>
<dbReference type="EMBL" id="AZMJ01000425">
    <property type="protein sequence ID" value="ETI99723.1"/>
    <property type="molecule type" value="Genomic_DNA"/>
</dbReference>
<dbReference type="Pfam" id="PF12890">
    <property type="entry name" value="DHOase"/>
    <property type="match status" value="1"/>
</dbReference>
<evidence type="ECO:0000313" key="3">
    <source>
        <dbReference type="EMBL" id="ETI99723.1"/>
    </source>
</evidence>
<keyword evidence="3" id="KW-0378">Hydrolase</keyword>
<name>W1V6W1_9FIRM</name>
<gene>
    <name evidence="3" type="ORF">Q619_VDC00425G0001</name>
</gene>
<evidence type="ECO:0000313" key="4">
    <source>
        <dbReference type="Proteomes" id="UP000018855"/>
    </source>
</evidence>
<reference evidence="3 4" key="1">
    <citation type="submission" date="2013-12" db="EMBL/GenBank/DDBJ databases">
        <title>A Varibaculum cambriense genome reconstructed from a premature infant gut community with otherwise low bacterial novelty that shifts toward anaerobic metabolism during the third week of life.</title>
        <authorList>
            <person name="Brown C.T."/>
            <person name="Sharon I."/>
            <person name="Thomas B.C."/>
            <person name="Castelle C.J."/>
            <person name="Morowitz M.J."/>
            <person name="Banfield J.F."/>
        </authorList>
    </citation>
    <scope>NUCLEOTIDE SEQUENCE [LARGE SCALE GENOMIC DNA]</scope>
    <source>
        <strain evidence="4">DORA_11</strain>
    </source>
</reference>
<keyword evidence="1" id="KW-0665">Pyrimidine biosynthesis</keyword>
<comment type="caution">
    <text evidence="3">The sequence shown here is derived from an EMBL/GenBank/DDBJ whole genome shotgun (WGS) entry which is preliminary data.</text>
</comment>
<dbReference type="AlphaFoldDB" id="W1V6W1"/>
<dbReference type="GO" id="GO:0016787">
    <property type="term" value="F:hydrolase activity"/>
    <property type="evidence" value="ECO:0007669"/>
    <property type="project" value="UniProtKB-KW"/>
</dbReference>
<accession>W1V6W1</accession>
<dbReference type="Proteomes" id="UP000018855">
    <property type="component" value="Unassembled WGS sequence"/>
</dbReference>
<feature type="non-terminal residue" evidence="3">
    <location>
        <position position="135"/>
    </location>
</feature>
<dbReference type="SUPFAM" id="SSF51556">
    <property type="entry name" value="Metallo-dependent hydrolases"/>
    <property type="match status" value="1"/>
</dbReference>
<dbReference type="InterPro" id="IPR032466">
    <property type="entry name" value="Metal_Hydrolase"/>
</dbReference>
<protein>
    <submittedName>
        <fullName evidence="3">Amidohydrolase family protein</fullName>
    </submittedName>
</protein>
<feature type="non-terminal residue" evidence="3">
    <location>
        <position position="1"/>
    </location>
</feature>